<dbReference type="RefSeq" id="WP_152708941.1">
    <property type="nucleotide sequence ID" value="NZ_VOSJ01000007.1"/>
</dbReference>
<dbReference type="AlphaFoldDB" id="A0A5N7MB90"/>
<evidence type="ECO:0000313" key="1">
    <source>
        <dbReference type="EMBL" id="MPR24027.1"/>
    </source>
</evidence>
<sequence length="74" mass="8714">MVLFSLCKLAAGNLPPLSIHLGRHLSWIRHELLPSDEECDAEHLASASDRYDLEFRIRAFDKNRRQRRGPFRHF</sequence>
<dbReference type="EMBL" id="VOSK01000003">
    <property type="protein sequence ID" value="MPR24027.1"/>
    <property type="molecule type" value="Genomic_DNA"/>
</dbReference>
<organism evidence="1 2">
    <name type="scientific">Microvirga tunisiensis</name>
    <dbReference type="NCBI Taxonomy" id="2108360"/>
    <lineage>
        <taxon>Bacteria</taxon>
        <taxon>Pseudomonadati</taxon>
        <taxon>Pseudomonadota</taxon>
        <taxon>Alphaproteobacteria</taxon>
        <taxon>Hyphomicrobiales</taxon>
        <taxon>Methylobacteriaceae</taxon>
        <taxon>Microvirga</taxon>
    </lineage>
</organism>
<dbReference type="OrthoDB" id="8020778at2"/>
<keyword evidence="2" id="KW-1185">Reference proteome</keyword>
<dbReference type="Pfam" id="PF12086">
    <property type="entry name" value="DUF3563"/>
    <property type="match status" value="1"/>
</dbReference>
<name>A0A5N7MB90_9HYPH</name>
<evidence type="ECO:0000313" key="2">
    <source>
        <dbReference type="Proteomes" id="UP000403266"/>
    </source>
</evidence>
<comment type="caution">
    <text evidence="1">The sequence shown here is derived from an EMBL/GenBank/DDBJ whole genome shotgun (WGS) entry which is preliminary data.</text>
</comment>
<accession>A0A5N7MB90</accession>
<dbReference type="Proteomes" id="UP000403266">
    <property type="component" value="Unassembled WGS sequence"/>
</dbReference>
<dbReference type="InterPro" id="IPR021946">
    <property type="entry name" value="DUF3563"/>
</dbReference>
<proteinExistence type="predicted"/>
<reference evidence="1 2" key="1">
    <citation type="journal article" date="2019" name="Syst. Appl. Microbiol.">
        <title>Microvirga tunisiensis sp. nov., a root nodule symbiotic bacterium isolated from Lupinus micranthus and L. luteus grown in Northern Tunisia.</title>
        <authorList>
            <person name="Msaddak A."/>
            <person name="Rejili M."/>
            <person name="Duran D."/>
            <person name="Mars M."/>
            <person name="Palacios J.M."/>
            <person name="Ruiz-Argueso T."/>
            <person name="Rey L."/>
            <person name="Imperial J."/>
        </authorList>
    </citation>
    <scope>NUCLEOTIDE SEQUENCE [LARGE SCALE GENOMIC DNA]</scope>
    <source>
        <strain evidence="1 2">Lmie10</strain>
    </source>
</reference>
<protein>
    <submittedName>
        <fullName evidence="1">DUF3563 domain-containing protein</fullName>
    </submittedName>
</protein>
<gene>
    <name evidence="1" type="ORF">FS320_02015</name>
</gene>